<dbReference type="Proteomes" id="UP001159405">
    <property type="component" value="Unassembled WGS sequence"/>
</dbReference>
<dbReference type="PANTHER" id="PTHR10878">
    <property type="entry name" value="SEGMENT POLARITY PROTEIN DISHEVELLED"/>
    <property type="match status" value="1"/>
</dbReference>
<evidence type="ECO:0000313" key="10">
    <source>
        <dbReference type="EMBL" id="CAH3175023.1"/>
    </source>
</evidence>
<dbReference type="SUPFAM" id="SSF47576">
    <property type="entry name" value="Calponin-homology domain, CH-domain"/>
    <property type="match status" value="1"/>
</dbReference>
<protein>
    <recommendedName>
        <fullName evidence="12">Dixin</fullName>
    </recommendedName>
</protein>
<evidence type="ECO:0008006" key="12">
    <source>
        <dbReference type="Google" id="ProtNLM"/>
    </source>
</evidence>
<feature type="compositionally biased region" description="Basic and acidic residues" evidence="7">
    <location>
        <begin position="54"/>
        <end position="63"/>
    </location>
</feature>
<dbReference type="PROSITE" id="PS50841">
    <property type="entry name" value="DIX"/>
    <property type="match status" value="1"/>
</dbReference>
<dbReference type="SMART" id="SM00033">
    <property type="entry name" value="CH"/>
    <property type="match status" value="1"/>
</dbReference>
<feature type="compositionally biased region" description="Low complexity" evidence="7">
    <location>
        <begin position="250"/>
        <end position="270"/>
    </location>
</feature>
<feature type="compositionally biased region" description="Polar residues" evidence="7">
    <location>
        <begin position="180"/>
        <end position="194"/>
    </location>
</feature>
<gene>
    <name evidence="10" type="ORF">PLOB_00015643</name>
</gene>
<accession>A0ABN8R6J9</accession>
<feature type="region of interest" description="Disordered" evidence="7">
    <location>
        <begin position="1"/>
        <end position="63"/>
    </location>
</feature>
<feature type="domain" description="DIX" evidence="9">
    <location>
        <begin position="678"/>
        <end position="760"/>
    </location>
</feature>
<dbReference type="InterPro" id="IPR038207">
    <property type="entry name" value="DIX_dom_sf"/>
</dbReference>
<evidence type="ECO:0000256" key="6">
    <source>
        <dbReference type="SAM" id="Coils"/>
    </source>
</evidence>
<dbReference type="Pfam" id="PF00778">
    <property type="entry name" value="DIX"/>
    <property type="match status" value="1"/>
</dbReference>
<dbReference type="InterPro" id="IPR001158">
    <property type="entry name" value="DIX"/>
</dbReference>
<dbReference type="PROSITE" id="PS50021">
    <property type="entry name" value="CH"/>
    <property type="match status" value="1"/>
</dbReference>
<feature type="compositionally biased region" description="Polar residues" evidence="7">
    <location>
        <begin position="25"/>
        <end position="34"/>
    </location>
</feature>
<evidence type="ECO:0000256" key="1">
    <source>
        <dbReference type="ARBA" id="ARBA00004496"/>
    </source>
</evidence>
<dbReference type="CDD" id="cd21213">
    <property type="entry name" value="CH_DIXDC1"/>
    <property type="match status" value="1"/>
</dbReference>
<feature type="domain" description="Calponin-homology (CH)" evidence="8">
    <location>
        <begin position="64"/>
        <end position="170"/>
    </location>
</feature>
<dbReference type="SMART" id="SM00021">
    <property type="entry name" value="DAX"/>
    <property type="match status" value="1"/>
</dbReference>
<feature type="compositionally biased region" description="Low complexity" evidence="7">
    <location>
        <begin position="665"/>
        <end position="675"/>
    </location>
</feature>
<dbReference type="InterPro" id="IPR029071">
    <property type="entry name" value="Ubiquitin-like_domsf"/>
</dbReference>
<evidence type="ECO:0000313" key="11">
    <source>
        <dbReference type="Proteomes" id="UP001159405"/>
    </source>
</evidence>
<dbReference type="Pfam" id="PF00307">
    <property type="entry name" value="CH"/>
    <property type="match status" value="1"/>
</dbReference>
<keyword evidence="6" id="KW-0175">Coiled coil</keyword>
<keyword evidence="2" id="KW-0217">Developmental protein</keyword>
<dbReference type="InterPro" id="IPR015506">
    <property type="entry name" value="Dsh/Dvl-rel"/>
</dbReference>
<keyword evidence="11" id="KW-1185">Reference proteome</keyword>
<feature type="region of interest" description="Disordered" evidence="7">
    <location>
        <begin position="645"/>
        <end position="675"/>
    </location>
</feature>
<evidence type="ECO:0000256" key="5">
    <source>
        <dbReference type="PROSITE-ProRule" id="PRU00069"/>
    </source>
</evidence>
<sequence length="773" mass="86209">MSGRYYEGASNANMYSFPNEAGKPSQVSSPNPSRSKVKREGFHESHSYPSLARETLKRNAEEGNKREEQYVAWVNSQLKKRPGSRFVREIPRDTKDGVALVQLVEVLAGEALKFDESPATYASKKENVDQVLHFMAAQRIKMRQISSKDIVDGNVKATMRLVLALAAHFKPGSVKPAAHQSGSAQSPQTTKLTRSPSAAAAAAEAAAAIGEASRKAASAGRHIRMPFRLRKQPKATTPGTPKSDHRGFDISPSNTPILSSSPLNSPLNRTPIKKVNRQSSAEVRHDKDTGSGGSNHSSGSSTPKLPRQDSDTLQSMSDSESVISFHALSRNNNTGIFPNLEFLREVTEGYDDMEEDTSNVKEMLLHLQNLLLNGRVEEDEIPEEYCGLEGSTVQEQLTIVSSRLDQREADYDSLKTELNKTKEECINLQGIKAGLMSRLNQQEQTIMHLQSDTLKHEFMQQQHESEVAQFKWQLAERDKEVSSLRNELIRREKTLDKQRAELEDAIRHIEELKYAQAGPNRFVDDHKIMELQQRIRDLQAKLDSVGSYEASLSARISSQDEKMASLEDRILNPQSVQSSAFISYGSKRSEEMEVVREAIESLRSCFRPHDSHHHTLDTLEQSIYAVQSSTNQPFHYLNSDPETSNIKGVNGFDHSNGYNSKTPASSRTPGGATSGTSGISTKVLYFTEKTVTPFLTSIPRRLGEITLGDFKEAIDRPGMFRYHFKALDPEFGTVKEEVIDDSDLVPGWEGKIVAWVEDDTGQKLLSNQEQNMS</sequence>
<organism evidence="10 11">
    <name type="scientific">Porites lobata</name>
    <dbReference type="NCBI Taxonomy" id="104759"/>
    <lineage>
        <taxon>Eukaryota</taxon>
        <taxon>Metazoa</taxon>
        <taxon>Cnidaria</taxon>
        <taxon>Anthozoa</taxon>
        <taxon>Hexacorallia</taxon>
        <taxon>Scleractinia</taxon>
        <taxon>Fungiina</taxon>
        <taxon>Poritidae</taxon>
        <taxon>Porites</taxon>
    </lineage>
</organism>
<keyword evidence="4 5" id="KW-0879">Wnt signaling pathway</keyword>
<name>A0ABN8R6J9_9CNID</name>
<dbReference type="EMBL" id="CALNXK010000196">
    <property type="protein sequence ID" value="CAH3175023.1"/>
    <property type="molecule type" value="Genomic_DNA"/>
</dbReference>
<dbReference type="SUPFAM" id="SSF54236">
    <property type="entry name" value="Ubiquitin-like"/>
    <property type="match status" value="1"/>
</dbReference>
<feature type="region of interest" description="Disordered" evidence="7">
    <location>
        <begin position="217"/>
        <end position="318"/>
    </location>
</feature>
<feature type="compositionally biased region" description="Basic residues" evidence="7">
    <location>
        <begin position="221"/>
        <end position="233"/>
    </location>
</feature>
<proteinExistence type="predicted"/>
<evidence type="ECO:0000256" key="7">
    <source>
        <dbReference type="SAM" id="MobiDB-lite"/>
    </source>
</evidence>
<dbReference type="Gene3D" id="1.10.418.10">
    <property type="entry name" value="Calponin-like domain"/>
    <property type="match status" value="1"/>
</dbReference>
<comment type="caution">
    <text evidence="10">The sequence shown here is derived from an EMBL/GenBank/DDBJ whole genome shotgun (WGS) entry which is preliminary data.</text>
</comment>
<evidence type="ECO:0000259" key="8">
    <source>
        <dbReference type="PROSITE" id="PS50021"/>
    </source>
</evidence>
<feature type="region of interest" description="Disordered" evidence="7">
    <location>
        <begin position="173"/>
        <end position="196"/>
    </location>
</feature>
<evidence type="ECO:0000256" key="4">
    <source>
        <dbReference type="ARBA" id="ARBA00022687"/>
    </source>
</evidence>
<comment type="subcellular location">
    <subcellularLocation>
        <location evidence="1">Cytoplasm</location>
    </subcellularLocation>
</comment>
<keyword evidence="3" id="KW-0963">Cytoplasm</keyword>
<dbReference type="InterPro" id="IPR001715">
    <property type="entry name" value="CH_dom"/>
</dbReference>
<feature type="coiled-coil region" evidence="6">
    <location>
        <begin position="404"/>
        <end position="431"/>
    </location>
</feature>
<dbReference type="InterPro" id="IPR036872">
    <property type="entry name" value="CH_dom_sf"/>
</dbReference>
<evidence type="ECO:0000259" key="9">
    <source>
        <dbReference type="PROSITE" id="PS50841"/>
    </source>
</evidence>
<feature type="coiled-coil region" evidence="6">
    <location>
        <begin position="481"/>
        <end position="515"/>
    </location>
</feature>
<evidence type="ECO:0000256" key="2">
    <source>
        <dbReference type="ARBA" id="ARBA00022473"/>
    </source>
</evidence>
<dbReference type="Gene3D" id="2.40.240.130">
    <property type="match status" value="1"/>
</dbReference>
<dbReference type="PANTHER" id="PTHR10878:SF22">
    <property type="entry name" value="DIXIN"/>
    <property type="match status" value="1"/>
</dbReference>
<reference evidence="10 11" key="1">
    <citation type="submission" date="2022-05" db="EMBL/GenBank/DDBJ databases">
        <authorList>
            <consortium name="Genoscope - CEA"/>
            <person name="William W."/>
        </authorList>
    </citation>
    <scope>NUCLEOTIDE SEQUENCE [LARGE SCALE GENOMIC DNA]</scope>
</reference>
<evidence type="ECO:0000256" key="3">
    <source>
        <dbReference type="ARBA" id="ARBA00022490"/>
    </source>
</evidence>